<proteinExistence type="predicted"/>
<dbReference type="EMBL" id="MK288022">
    <property type="protein sequence ID" value="AZU99077.1"/>
    <property type="molecule type" value="Genomic_DNA"/>
</dbReference>
<reference evidence="1 2" key="1">
    <citation type="submission" date="2018-12" db="EMBL/GenBank/DDBJ databases">
        <title>Characterization of novel siphovirus infecting Emetic Bacillus cereus.</title>
        <authorList>
            <person name="Hu X."/>
            <person name="Wan X."/>
            <person name="Geng P."/>
            <person name="Yuan Z."/>
        </authorList>
    </citation>
    <scope>NUCLEOTIDE SEQUENCE [LARGE SCALE GENOMIC DNA]</scope>
</reference>
<protein>
    <submittedName>
        <fullName evidence="1">Uncharacterized protein</fullName>
    </submittedName>
</protein>
<evidence type="ECO:0000313" key="1">
    <source>
        <dbReference type="EMBL" id="AZU99077.1"/>
    </source>
</evidence>
<accession>A0A3Q9R7M8</accession>
<sequence>MKWLYVKEDHMTRFFGTKWNSKVSLKRWHKTSLGKRGLYFHEGYVELCLGNWVLRYRNNK</sequence>
<keyword evidence="2" id="KW-1185">Reference proteome</keyword>
<gene>
    <name evidence="1" type="ORF">pW4_57</name>
</gene>
<evidence type="ECO:0000313" key="2">
    <source>
        <dbReference type="Proteomes" id="UP000288674"/>
    </source>
</evidence>
<dbReference type="Proteomes" id="UP000288674">
    <property type="component" value="Segment"/>
</dbReference>
<organism evidence="1 2">
    <name type="scientific">Bacillus phage pW4</name>
    <dbReference type="NCBI Taxonomy" id="2500560"/>
    <lineage>
        <taxon>Viruses</taxon>
        <taxon>Duplodnaviria</taxon>
        <taxon>Heunggongvirae</taxon>
        <taxon>Uroviricota</taxon>
        <taxon>Caudoviricetes</taxon>
        <taxon>Sejongvirinae</taxon>
        <taxon>Yihwangvirus</taxon>
        <taxon>Yihwangvirus pW4</taxon>
    </lineage>
</organism>
<name>A0A3Q9R7M8_9CAUD</name>